<sequence>MYLSIEKNALNRLPRCDHSKSSPGGIRRGIAAVMRGWQRRKMIASLEAMDDRLLRDIGIYRGEIKNVVYGLDDRELRMSPVARTTAKAHLRRPCLFESLW</sequence>
<dbReference type="Proteomes" id="UP000221860">
    <property type="component" value="Unassembled WGS sequence"/>
</dbReference>
<feature type="domain" description="YjiS-like" evidence="1">
    <location>
        <begin position="30"/>
        <end position="64"/>
    </location>
</feature>
<organism evidence="2 3">
    <name type="scientific">Limimaricola cinnabarinus</name>
    <dbReference type="NCBI Taxonomy" id="1125964"/>
    <lineage>
        <taxon>Bacteria</taxon>
        <taxon>Pseudomonadati</taxon>
        <taxon>Pseudomonadota</taxon>
        <taxon>Alphaproteobacteria</taxon>
        <taxon>Rhodobacterales</taxon>
        <taxon>Paracoccaceae</taxon>
        <taxon>Limimaricola</taxon>
    </lineage>
</organism>
<dbReference type="InterPro" id="IPR009506">
    <property type="entry name" value="YjiS-like"/>
</dbReference>
<dbReference type="EMBL" id="NQWH01000012">
    <property type="protein sequence ID" value="PHP27680.1"/>
    <property type="molecule type" value="Genomic_DNA"/>
</dbReference>
<protein>
    <recommendedName>
        <fullName evidence="1">YjiS-like domain-containing protein</fullName>
    </recommendedName>
</protein>
<dbReference type="RefSeq" id="WP_216823275.1">
    <property type="nucleotide sequence ID" value="NZ_KZ304958.1"/>
</dbReference>
<keyword evidence="3" id="KW-1185">Reference proteome</keyword>
<gene>
    <name evidence="2" type="ORF">CJ301_09790</name>
</gene>
<evidence type="ECO:0000313" key="3">
    <source>
        <dbReference type="Proteomes" id="UP000221860"/>
    </source>
</evidence>
<evidence type="ECO:0000259" key="1">
    <source>
        <dbReference type="Pfam" id="PF06568"/>
    </source>
</evidence>
<evidence type="ECO:0000313" key="2">
    <source>
        <dbReference type="EMBL" id="PHP27680.1"/>
    </source>
</evidence>
<reference evidence="2 3" key="1">
    <citation type="submission" date="2017-08" db="EMBL/GenBank/DDBJ databases">
        <title>Draft Genome Sequence of Loktanella cinnabarina Strain XM1, Isolated from Coastal Surface Water.</title>
        <authorList>
            <person name="Ma R."/>
            <person name="Wang J."/>
            <person name="Wang Q."/>
            <person name="Ma Z."/>
            <person name="Li J."/>
            <person name="Chen L."/>
        </authorList>
    </citation>
    <scope>NUCLEOTIDE SEQUENCE [LARGE SCALE GENOMIC DNA]</scope>
    <source>
        <strain evidence="2 3">XM1</strain>
    </source>
</reference>
<name>A0A2G1MGA7_9RHOB</name>
<comment type="caution">
    <text evidence="2">The sequence shown here is derived from an EMBL/GenBank/DDBJ whole genome shotgun (WGS) entry which is preliminary data.</text>
</comment>
<accession>A0A2G1MGA7</accession>
<dbReference type="Pfam" id="PF06568">
    <property type="entry name" value="YjiS-like"/>
    <property type="match status" value="1"/>
</dbReference>
<dbReference type="AlphaFoldDB" id="A0A2G1MGA7"/>
<proteinExistence type="predicted"/>